<proteinExistence type="predicted"/>
<dbReference type="EMBL" id="FXWK01000002">
    <property type="protein sequence ID" value="SMQ86054.1"/>
    <property type="molecule type" value="Genomic_DNA"/>
</dbReference>
<protein>
    <submittedName>
        <fullName evidence="1">Uncharacterized protein</fullName>
    </submittedName>
</protein>
<keyword evidence="2" id="KW-1185">Reference proteome</keyword>
<evidence type="ECO:0000313" key="2">
    <source>
        <dbReference type="Proteomes" id="UP000194474"/>
    </source>
</evidence>
<sequence length="203" mass="21334">MIGGGADLAEGVDVVAKVNNVIAISALVLVFGATSAAGQSGFVSAFTNLDLSNDCLVLEADDFGASWSCPGYKGFPLKVQEGDLRFSLGYGFNADENSVGSQTLPPFNRLGEKLEWRLSNASGRWFPIATIVRYHTADPETGEDSGQVLVVSQIAEGNSCHIAYVDAKANADANVLAQQAADKAGDFDCANDEVEIIGAFEAY</sequence>
<gene>
    <name evidence="1" type="ORF">SAMN06295905_3350</name>
</gene>
<reference evidence="2" key="1">
    <citation type="submission" date="2017-04" db="EMBL/GenBank/DDBJ databases">
        <authorList>
            <person name="Varghese N."/>
            <person name="Submissions S."/>
        </authorList>
    </citation>
    <scope>NUCLEOTIDE SEQUENCE [LARGE SCALE GENOMIC DNA]</scope>
</reference>
<accession>A0A1Y6G8H4</accession>
<dbReference type="Proteomes" id="UP000194474">
    <property type="component" value="Unassembled WGS sequence"/>
</dbReference>
<name>A0A1Y6G8H4_9HYPH</name>
<organism evidence="1 2">
    <name type="scientific">Devosia lucknowensis</name>
    <dbReference type="NCBI Taxonomy" id="1096929"/>
    <lineage>
        <taxon>Bacteria</taxon>
        <taxon>Pseudomonadati</taxon>
        <taxon>Pseudomonadota</taxon>
        <taxon>Alphaproteobacteria</taxon>
        <taxon>Hyphomicrobiales</taxon>
        <taxon>Devosiaceae</taxon>
        <taxon>Devosia</taxon>
    </lineage>
</organism>
<evidence type="ECO:0000313" key="1">
    <source>
        <dbReference type="EMBL" id="SMQ86054.1"/>
    </source>
</evidence>
<dbReference type="AlphaFoldDB" id="A0A1Y6G8H4"/>